<name>A0ABQ8F1L8_9FUNG</name>
<organism evidence="3 4">
    <name type="scientific">Batrachochytrium salamandrivorans</name>
    <dbReference type="NCBI Taxonomy" id="1357716"/>
    <lineage>
        <taxon>Eukaryota</taxon>
        <taxon>Fungi</taxon>
        <taxon>Fungi incertae sedis</taxon>
        <taxon>Chytridiomycota</taxon>
        <taxon>Chytridiomycota incertae sedis</taxon>
        <taxon>Chytridiomycetes</taxon>
        <taxon>Rhizophydiales</taxon>
        <taxon>Rhizophydiales incertae sedis</taxon>
        <taxon>Batrachochytrium</taxon>
    </lineage>
</organism>
<gene>
    <name evidence="3" type="ORF">BASA50_010308</name>
</gene>
<accession>A0ABQ8F1L8</accession>
<feature type="transmembrane region" description="Helical" evidence="2">
    <location>
        <begin position="79"/>
        <end position="103"/>
    </location>
</feature>
<sequence>MGHILSTISQHRQSSNSILSTTHRDWTQQQVLQQLISQDDPSSNNNETNNNSETSNNNETSNNETSRFLCCSLILTTQMLLISTAVLISLCLAIAVPMLYYVYIPGRIHSALNHNNNAVTDTDSASVSLSYIVIDSLASTSSMAEEKGRSEEFATAFASIDMSVSLTITLKDPPPLDMRMHSSLLTLAAINHKEDMASPLHLLKLAQIVLPDIYLPKNTAAVNVSYSTTINQINSAWVEHMLHRMMRLMHSTTTTGTTTPITADMTTNASLNKSSQVSDIISGLDYVADALPRFDVLHLGSWEVPFHQTGPLFPKSSAGDSPLLNFTFDDPSVEIVPAPSGKPQYVIQTHIGFSNPYAVALAPHDLSLAVGVYSGLVHLLDVFLPGPIAVAMGRNTNIPVRVVTDPDNTGLLMEIVGKVSDGQSALLTFRDARCTGTQCAAWMGLLLDLVWVDHLVHSDDIPQFWTALSREFYFSSLSL</sequence>
<evidence type="ECO:0000313" key="3">
    <source>
        <dbReference type="EMBL" id="KAH6589024.1"/>
    </source>
</evidence>
<keyword evidence="2" id="KW-0812">Transmembrane</keyword>
<evidence type="ECO:0000256" key="2">
    <source>
        <dbReference type="SAM" id="Phobius"/>
    </source>
</evidence>
<keyword evidence="2" id="KW-1133">Transmembrane helix</keyword>
<evidence type="ECO:0000256" key="1">
    <source>
        <dbReference type="SAM" id="MobiDB-lite"/>
    </source>
</evidence>
<proteinExistence type="predicted"/>
<reference evidence="3 4" key="1">
    <citation type="submission" date="2021-02" db="EMBL/GenBank/DDBJ databases">
        <title>Variation within the Batrachochytrium salamandrivorans European outbreak.</title>
        <authorList>
            <person name="Kelly M."/>
            <person name="Pasmans F."/>
            <person name="Shea T.P."/>
            <person name="Munoz J.F."/>
            <person name="Carranza S."/>
            <person name="Cuomo C.A."/>
            <person name="Martel A."/>
        </authorList>
    </citation>
    <scope>NUCLEOTIDE SEQUENCE [LARGE SCALE GENOMIC DNA]</scope>
    <source>
        <strain evidence="3 4">AMFP18/2</strain>
    </source>
</reference>
<keyword evidence="4" id="KW-1185">Reference proteome</keyword>
<dbReference type="EMBL" id="JAFCIX010000477">
    <property type="protein sequence ID" value="KAH6589024.1"/>
    <property type="molecule type" value="Genomic_DNA"/>
</dbReference>
<keyword evidence="2" id="KW-0472">Membrane</keyword>
<evidence type="ECO:0000313" key="4">
    <source>
        <dbReference type="Proteomes" id="UP001648503"/>
    </source>
</evidence>
<protein>
    <submittedName>
        <fullName evidence="3">Uncharacterized protein</fullName>
    </submittedName>
</protein>
<comment type="caution">
    <text evidence="3">The sequence shown here is derived from an EMBL/GenBank/DDBJ whole genome shotgun (WGS) entry which is preliminary data.</text>
</comment>
<dbReference type="Proteomes" id="UP001648503">
    <property type="component" value="Unassembled WGS sequence"/>
</dbReference>
<feature type="region of interest" description="Disordered" evidence="1">
    <location>
        <begin position="36"/>
        <end position="63"/>
    </location>
</feature>